<accession>A0AAD5B6J4</accession>
<name>A0AAD5B6J4_SILAS</name>
<feature type="disulfide bond" evidence="7">
    <location>
        <begin position="70"/>
        <end position="80"/>
    </location>
</feature>
<evidence type="ECO:0000313" key="11">
    <source>
        <dbReference type="Proteomes" id="UP001205998"/>
    </source>
</evidence>
<feature type="disulfide bond" evidence="7">
    <location>
        <begin position="333"/>
        <end position="397"/>
    </location>
</feature>
<feature type="disulfide bond" evidence="7">
    <location>
        <begin position="692"/>
        <end position="702"/>
    </location>
</feature>
<feature type="region of interest" description="Disordered" evidence="8">
    <location>
        <begin position="266"/>
        <end position="300"/>
    </location>
</feature>
<evidence type="ECO:0000256" key="4">
    <source>
        <dbReference type="ARBA" id="ARBA00022737"/>
    </source>
</evidence>
<feature type="domain" description="SRCR" evidence="9">
    <location>
        <begin position="308"/>
        <end position="408"/>
    </location>
</feature>
<comment type="caution">
    <text evidence="10">The sequence shown here is derived from an EMBL/GenBank/DDBJ whole genome shotgun (WGS) entry which is preliminary data.</text>
</comment>
<keyword evidence="4" id="KW-0677">Repeat</keyword>
<feature type="disulfide bond" evidence="7">
    <location>
        <begin position="1093"/>
        <end position="1154"/>
    </location>
</feature>
<evidence type="ECO:0000313" key="10">
    <source>
        <dbReference type="EMBL" id="KAI5629494.1"/>
    </source>
</evidence>
<feature type="disulfide bond" evidence="7">
    <location>
        <begin position="131"/>
        <end position="195"/>
    </location>
</feature>
<dbReference type="AlphaFoldDB" id="A0AAD5B6J4"/>
<feature type="domain" description="SRCR" evidence="9">
    <location>
        <begin position="413"/>
        <end position="513"/>
    </location>
</feature>
<keyword evidence="11" id="KW-1185">Reference proteome</keyword>
<dbReference type="PRINTS" id="PR00258">
    <property type="entry name" value="SPERACTRCPTR"/>
</dbReference>
<organism evidence="10 11">
    <name type="scientific">Silurus asotus</name>
    <name type="common">Amur catfish</name>
    <name type="synonym">Parasilurus asotus</name>
    <dbReference type="NCBI Taxonomy" id="30991"/>
    <lineage>
        <taxon>Eukaryota</taxon>
        <taxon>Metazoa</taxon>
        <taxon>Chordata</taxon>
        <taxon>Craniata</taxon>
        <taxon>Vertebrata</taxon>
        <taxon>Euteleostomi</taxon>
        <taxon>Actinopterygii</taxon>
        <taxon>Neopterygii</taxon>
        <taxon>Teleostei</taxon>
        <taxon>Ostariophysi</taxon>
        <taxon>Siluriformes</taxon>
        <taxon>Siluridae</taxon>
        <taxon>Silurus</taxon>
    </lineage>
</organism>
<feature type="disulfide bond" evidence="7">
    <location>
        <begin position="1198"/>
        <end position="1259"/>
    </location>
</feature>
<feature type="domain" description="SRCR" evidence="9">
    <location>
        <begin position="1"/>
        <end position="101"/>
    </location>
</feature>
<dbReference type="Pfam" id="PF00530">
    <property type="entry name" value="SRCR"/>
    <property type="match status" value="10"/>
</dbReference>
<dbReference type="EMBL" id="MU535751">
    <property type="protein sequence ID" value="KAI5629494.1"/>
    <property type="molecule type" value="Genomic_DNA"/>
</dbReference>
<feature type="disulfide bond" evidence="7">
    <location>
        <begin position="1229"/>
        <end position="1239"/>
    </location>
</feature>
<protein>
    <submittedName>
        <fullName evidence="10">Deleted in malignant brain tumors 1 protein-like isoform X2</fullName>
    </submittedName>
</protein>
<feature type="non-terminal residue" evidence="10">
    <location>
        <position position="1259"/>
    </location>
</feature>
<feature type="disulfide bond" evidence="7">
    <location>
        <begin position="175"/>
        <end position="185"/>
    </location>
</feature>
<feature type="disulfide bond" evidence="7">
    <location>
        <begin position="438"/>
        <end position="502"/>
    </location>
</feature>
<feature type="domain" description="SRCR" evidence="9">
    <location>
        <begin position="1055"/>
        <end position="1155"/>
    </location>
</feature>
<feature type="domain" description="SRCR" evidence="9">
    <location>
        <begin position="728"/>
        <end position="828"/>
    </location>
</feature>
<comment type="subcellular location">
    <subcellularLocation>
        <location evidence="1">Secreted</location>
    </subcellularLocation>
</comment>
<dbReference type="PANTHER" id="PTHR48071">
    <property type="entry name" value="SRCR DOMAIN-CONTAINING PROTEIN"/>
    <property type="match status" value="1"/>
</dbReference>
<feature type="domain" description="SRCR" evidence="9">
    <location>
        <begin position="106"/>
        <end position="206"/>
    </location>
</feature>
<feature type="domain" description="SRCR" evidence="9">
    <location>
        <begin position="958"/>
        <end position="1036"/>
    </location>
</feature>
<feature type="non-terminal residue" evidence="10">
    <location>
        <position position="1"/>
    </location>
</feature>
<feature type="disulfide bond" evidence="7">
    <location>
        <begin position="482"/>
        <end position="492"/>
    </location>
</feature>
<feature type="disulfide bond" evidence="7">
    <location>
        <begin position="144"/>
        <end position="205"/>
    </location>
</feature>
<evidence type="ECO:0000256" key="5">
    <source>
        <dbReference type="ARBA" id="ARBA00023157"/>
    </source>
</evidence>
<feature type="domain" description="SRCR" evidence="9">
    <location>
        <begin position="1160"/>
        <end position="1259"/>
    </location>
</feature>
<evidence type="ECO:0000256" key="1">
    <source>
        <dbReference type="ARBA" id="ARBA00004613"/>
    </source>
</evidence>
<keyword evidence="2" id="KW-0964">Secreted</keyword>
<reference evidence="10" key="1">
    <citation type="submission" date="2018-07" db="EMBL/GenBank/DDBJ databases">
        <title>Comparative genomics of catfishes provides insights into carnivory and benthic adaptation.</title>
        <authorList>
            <person name="Zhang Y."/>
            <person name="Wang D."/>
            <person name="Peng Z."/>
            <person name="Zheng S."/>
            <person name="Shao F."/>
            <person name="Tao W."/>
        </authorList>
    </citation>
    <scope>NUCLEOTIDE SEQUENCE</scope>
    <source>
        <strain evidence="10">Chongqing</strain>
    </source>
</reference>
<keyword evidence="5 7" id="KW-1015">Disulfide bond</keyword>
<feature type="disulfide bond" evidence="7">
    <location>
        <begin position="797"/>
        <end position="807"/>
    </location>
</feature>
<dbReference type="PROSITE" id="PS50287">
    <property type="entry name" value="SRCR_2"/>
    <property type="match status" value="10"/>
</dbReference>
<dbReference type="Gene3D" id="3.10.250.10">
    <property type="entry name" value="SRCR-like domain"/>
    <property type="match status" value="10"/>
</dbReference>
<dbReference type="InterPro" id="IPR036772">
    <property type="entry name" value="SRCR-like_dom_sf"/>
</dbReference>
<keyword evidence="3" id="KW-0732">Signal</keyword>
<dbReference type="Proteomes" id="UP001205998">
    <property type="component" value="Unassembled WGS sequence"/>
</dbReference>
<comment type="caution">
    <text evidence="7">Lacks conserved residue(s) required for the propagation of feature annotation.</text>
</comment>
<dbReference type="SMART" id="SM00202">
    <property type="entry name" value="SR"/>
    <property type="match status" value="10"/>
</dbReference>
<dbReference type="PANTHER" id="PTHR48071:SF15">
    <property type="entry name" value="SRCR DOMAIN-CONTAINING PROTEIN"/>
    <property type="match status" value="1"/>
</dbReference>
<dbReference type="GO" id="GO:0004252">
    <property type="term" value="F:serine-type endopeptidase activity"/>
    <property type="evidence" value="ECO:0007669"/>
    <property type="project" value="TreeGrafter"/>
</dbReference>
<gene>
    <name evidence="10" type="ORF">C0J50_2426</name>
</gene>
<proteinExistence type="predicted"/>
<feature type="disulfide bond" evidence="7">
    <location>
        <begin position="648"/>
        <end position="712"/>
    </location>
</feature>
<feature type="disulfide bond" evidence="7">
    <location>
        <begin position="766"/>
        <end position="827"/>
    </location>
</feature>
<feature type="disulfide bond" evidence="7">
    <location>
        <begin position="753"/>
        <end position="817"/>
    </location>
</feature>
<dbReference type="PROSITE" id="PS00420">
    <property type="entry name" value="SRCR_1"/>
    <property type="match status" value="9"/>
</dbReference>
<dbReference type="InterPro" id="IPR001190">
    <property type="entry name" value="SRCR"/>
</dbReference>
<feature type="disulfide bond" evidence="7">
    <location>
        <begin position="377"/>
        <end position="387"/>
    </location>
</feature>
<evidence type="ECO:0000256" key="2">
    <source>
        <dbReference type="ARBA" id="ARBA00022525"/>
    </source>
</evidence>
<sequence>IRLAGGSYSCSGRVEVYYNNQWGTVCDDDWDLNDAHVVCRQLGCGKAVSAHQSAHFGQGSDPIWLDNVQCSGNESDITECSHAGFGKHNCGHSEDAGVTCSGCNQIRLVNGSSNCCGRVEIQNNGNWGTVCDHYWDLKDAEVVCRQLGCGKAVSAPDKARFGQGSEPTWLDDVQCTGTETVLDQCSHRGFGVEDCKHHEDAGVVCSSPLSALLFSPAERSSWRICGAERSSWRLCGAERSSQRLCGAERSSRRHSVTERSFLWRPGVEQSSCGGPGAELSSCGGPGAEPSSRGGPGAELRSRGVHNQIRLVNGPSNCCGRVEIQHKAQWGTVCDDSWDLKDAEVVCRQLGCGEAVSAPHDARFGQGSEPTWLDDVQCNGTESYIDQCSHRGFGVENCGHHEDAGVVCSNGSNIQLVNGNNSCSGRVEIYYNNQWGTVCDDDWDLNDAHVVCRQLGCGKAVSAHRSAHFGQGSDPILLDDVQCSGSESDITQCRHAGFGKHNCNHGEDAGVTCSGRNQIRLVNGSSNCCGRVEILHKAQWGTVCDHYWDLKDAEVVCRQLGCGKAVSAPRNARFGQGTEPTWLDDVQCNGTETVLDQCSHRGFGVENCGHNEDAGVVCSNAIEIRLVNGNNPCSGRVEVYHNLQWGTVCGDYWDLTDAQVVCRQLGCGDAVSAYRNAHFGPGNGPILMDDVHCSGSESDIINCRQNNFGVHNCNHKDDAGVTCSAYNQIRLVNGPRNCCGRVEIQHKAQWGTVCDHYWDLKDAEVVCRQLGCGKAVSAPRNARFGQGSEPTWLDDVQCTGTESYLDQCSHRGFGVENCGHHEDAGVVCSNFSLYKTGTSIKKQTAESTTTFTLTVEASHQGEYTCDYTYRESNSTSSRSSSISITVVCQAPSQAYSVTRAPRTSPRESGGSRSGLFHCAWMYQDEAAAEQPYWSCEKVPLKCHHGPLNLPAIALTYRVTRLVDGPSNCCGRVEIQHKDQWGTVCDHSWDLKDAEVVCRQLGCGKAVSAPQNARFGQGSEPTWLDDVHCTYEVSVSSCTFTSSASELLVITVKGTNIRLAGGNNSCSGRVEINYNNQWGTVCDDNWDLNDAHVVCRQLECGKAVSVHQKAHFGPGSGTIWLDNVQCSGSERDMSQCRHNRFGKHNCNHGEDAGVTCSDNNQIRLVNGPSNCCGRVEIQNNGSWGTVCDDAWDLKDAEVVCRQLGCAKAVSAPRNARFGQGTEQIWLDDVQCTGTESYIDQCSHRGFGVENCGHNEDAGVVC</sequence>
<feature type="disulfide bond" evidence="7">
    <location>
        <begin position="39"/>
        <end position="100"/>
    </location>
</feature>
<feature type="domain" description="SRCR" evidence="9">
    <location>
        <begin position="623"/>
        <end position="723"/>
    </location>
</feature>
<feature type="disulfide bond" evidence="7">
    <location>
        <begin position="451"/>
        <end position="512"/>
    </location>
</feature>
<feature type="disulfide bond" evidence="7">
    <location>
        <begin position="543"/>
        <end position="607"/>
    </location>
</feature>
<feature type="disulfide bond" evidence="7">
    <location>
        <begin position="346"/>
        <end position="407"/>
    </location>
</feature>
<dbReference type="GO" id="GO:0031638">
    <property type="term" value="P:zymogen activation"/>
    <property type="evidence" value="ECO:0007669"/>
    <property type="project" value="TreeGrafter"/>
</dbReference>
<feature type="disulfide bond" evidence="7">
    <location>
        <begin position="1185"/>
        <end position="1249"/>
    </location>
</feature>
<evidence type="ECO:0000259" key="9">
    <source>
        <dbReference type="PROSITE" id="PS50287"/>
    </source>
</evidence>
<evidence type="ECO:0000256" key="8">
    <source>
        <dbReference type="SAM" id="MobiDB-lite"/>
    </source>
</evidence>
<feature type="disulfide bond" evidence="7">
    <location>
        <begin position="26"/>
        <end position="90"/>
    </location>
</feature>
<evidence type="ECO:0000256" key="3">
    <source>
        <dbReference type="ARBA" id="ARBA00022729"/>
    </source>
</evidence>
<evidence type="ECO:0000256" key="6">
    <source>
        <dbReference type="ARBA" id="ARBA00023180"/>
    </source>
</evidence>
<dbReference type="FunFam" id="3.10.250.10:FF:000009">
    <property type="entry name" value="WC1"/>
    <property type="match status" value="1"/>
</dbReference>
<feature type="disulfide bond" evidence="7">
    <location>
        <begin position="587"/>
        <end position="597"/>
    </location>
</feature>
<keyword evidence="6" id="KW-0325">Glycoprotein</keyword>
<feature type="disulfide bond" evidence="7">
    <location>
        <begin position="1124"/>
        <end position="1134"/>
    </location>
</feature>
<feature type="domain" description="SRCR" evidence="9">
    <location>
        <begin position="518"/>
        <end position="618"/>
    </location>
</feature>
<feature type="disulfide bond" evidence="7">
    <location>
        <begin position="556"/>
        <end position="617"/>
    </location>
</feature>
<dbReference type="FunFam" id="3.10.250.10:FF:000006">
    <property type="entry name" value="neurotrypsin isoform X2"/>
    <property type="match status" value="8"/>
</dbReference>
<evidence type="ECO:0000256" key="7">
    <source>
        <dbReference type="PROSITE-ProRule" id="PRU00196"/>
    </source>
</evidence>
<dbReference type="GO" id="GO:0005886">
    <property type="term" value="C:plasma membrane"/>
    <property type="evidence" value="ECO:0007669"/>
    <property type="project" value="TreeGrafter"/>
</dbReference>
<dbReference type="GO" id="GO:0005615">
    <property type="term" value="C:extracellular space"/>
    <property type="evidence" value="ECO:0007669"/>
    <property type="project" value="TreeGrafter"/>
</dbReference>
<feature type="disulfide bond" evidence="7">
    <location>
        <begin position="1080"/>
        <end position="1144"/>
    </location>
</feature>
<dbReference type="SUPFAM" id="SSF56487">
    <property type="entry name" value="SRCR-like"/>
    <property type="match status" value="10"/>
</dbReference>
<dbReference type="FunFam" id="3.10.250.10:FF:000003">
    <property type="entry name" value="Deleted in malignant brain tumors 1"/>
    <property type="match status" value="1"/>
</dbReference>
<feature type="disulfide bond" evidence="7">
    <location>
        <begin position="661"/>
        <end position="722"/>
    </location>
</feature>